<dbReference type="GO" id="GO:0019432">
    <property type="term" value="P:triglyceride biosynthetic process"/>
    <property type="evidence" value="ECO:0007669"/>
    <property type="project" value="TreeGrafter"/>
</dbReference>
<reference evidence="8" key="3">
    <citation type="submission" date="2025-08" db="UniProtKB">
        <authorList>
            <consortium name="Ensembl"/>
        </authorList>
    </citation>
    <scope>IDENTIFICATION</scope>
</reference>
<feature type="compositionally biased region" description="Basic and acidic residues" evidence="6">
    <location>
        <begin position="180"/>
        <end position="199"/>
    </location>
</feature>
<reference evidence="9" key="2">
    <citation type="submission" date="2023-03" db="EMBL/GenBank/DDBJ databases">
        <authorList>
            <consortium name="Wellcome Sanger Institute Data Sharing"/>
        </authorList>
    </citation>
    <scope>NUCLEOTIDE SEQUENCE [LARGE SCALE GENOMIC DNA]</scope>
</reference>
<dbReference type="Proteomes" id="UP000265100">
    <property type="component" value="Chromosome 1"/>
</dbReference>
<dbReference type="PANTHER" id="PTHR12181">
    <property type="entry name" value="LIPIN"/>
    <property type="match status" value="1"/>
</dbReference>
<dbReference type="AlphaFoldDB" id="A0AAX7UMR9"/>
<dbReference type="SUPFAM" id="SSF56784">
    <property type="entry name" value="HAD-like"/>
    <property type="match status" value="1"/>
</dbReference>
<dbReference type="InterPro" id="IPR013209">
    <property type="entry name" value="LNS2"/>
</dbReference>
<sequence>MNYVGQLAGQVFVQVKELYRGLNPATLSGCIDVIVVRQPDGSLQCSPFHVRFGKMGVLRSREKVVDIEINGEPVSLHMKLGENGEAFFVKETENKMVSIPDNPKQMFDFNFSSSPDDSQSSTPKSDSELTNPSKDNPEMLWTWGENAVFFPLEREVKSVGPSCVQMESLTTCSVSQRILPDHLEDSRNSPIKRTDSPSKRKEKRSQHLGADGIYLDDITELEPEVAALYFPKTYMMVGVRSANQSPQSVGSSGVDSGVDSLVDQVCDLPHVAISLCGGLTDNREITKEQFMEKAVSYQQFSENPSIIDDPNLVVKIGSKYYNWNTAAPVMLAMQVYQKPLPQASVENIMKDKMPKKGGRWWFSWRSRNNDYKSVSAQIDMQMMNLFIYDSPLKDESSSSDEDHKSSSQISGVFQSEPLESSGGICYKKTLRLTSEQLASLQLREGPNEVVFSVTTQYQGTCRCHGTIYLWSWDDKIVISDIDGTITRSDTLGHILPTLGKDWTHQGIARLYHRVSLNGYKFMYCSARAIGMADMTRGYLHWVNERGTMLPMGPVLLSPSSLFSALHREVIEKKPEKFKIECLTDIKHLFYPNTEPFYAAFGNRATDVYSYKEVGVPLNRIFTVNPKGELVQEHAKTNISSYGRLCDMVDHVFPVFMQGEEADFPHSDDFDQCNYWNKVLPEGTIEGEEDPQPAKMS</sequence>
<dbReference type="InterPro" id="IPR007651">
    <property type="entry name" value="Lipin_N"/>
</dbReference>
<dbReference type="InterPro" id="IPR031703">
    <property type="entry name" value="Lipin_mid"/>
</dbReference>
<reference evidence="8 9" key="1">
    <citation type="submission" date="2018-05" db="EMBL/GenBank/DDBJ databases">
        <authorList>
            <person name="Datahose"/>
        </authorList>
    </citation>
    <scope>NUCLEOTIDE SEQUENCE</scope>
</reference>
<feature type="compositionally biased region" description="Low complexity" evidence="6">
    <location>
        <begin position="112"/>
        <end position="124"/>
    </location>
</feature>
<evidence type="ECO:0000256" key="4">
    <source>
        <dbReference type="ARBA" id="ARBA00012638"/>
    </source>
</evidence>
<dbReference type="InterPro" id="IPR031315">
    <property type="entry name" value="LNS2/PITP"/>
</dbReference>
<protein>
    <recommendedName>
        <fullName evidence="4">phosphatidate phosphatase</fullName>
        <ecNumber evidence="4">3.1.3.4</ecNumber>
    </recommendedName>
</protein>
<dbReference type="GO" id="GO:0003713">
    <property type="term" value="F:transcription coactivator activity"/>
    <property type="evidence" value="ECO:0007669"/>
    <property type="project" value="TreeGrafter"/>
</dbReference>
<organism evidence="8 9">
    <name type="scientific">Astatotilapia calliptera</name>
    <name type="common">Eastern happy</name>
    <name type="synonym">Chromis callipterus</name>
    <dbReference type="NCBI Taxonomy" id="8154"/>
    <lineage>
        <taxon>Eukaryota</taxon>
        <taxon>Metazoa</taxon>
        <taxon>Chordata</taxon>
        <taxon>Craniata</taxon>
        <taxon>Vertebrata</taxon>
        <taxon>Euteleostomi</taxon>
        <taxon>Actinopterygii</taxon>
        <taxon>Neopterygii</taxon>
        <taxon>Teleostei</taxon>
        <taxon>Neoteleostei</taxon>
        <taxon>Acanthomorphata</taxon>
        <taxon>Ovalentaria</taxon>
        <taxon>Cichlomorphae</taxon>
        <taxon>Cichliformes</taxon>
        <taxon>Cichlidae</taxon>
        <taxon>African cichlids</taxon>
        <taxon>Pseudocrenilabrinae</taxon>
        <taxon>Haplochromini</taxon>
        <taxon>Astatotilapia</taxon>
    </lineage>
</organism>
<evidence type="ECO:0000256" key="6">
    <source>
        <dbReference type="SAM" id="MobiDB-lite"/>
    </source>
</evidence>
<evidence type="ECO:0000256" key="1">
    <source>
        <dbReference type="ARBA" id="ARBA00001180"/>
    </source>
</evidence>
<feature type="domain" description="LNS2/PITP" evidence="7">
    <location>
        <begin position="476"/>
        <end position="632"/>
    </location>
</feature>
<dbReference type="SMART" id="SM00775">
    <property type="entry name" value="LNS2"/>
    <property type="match status" value="1"/>
</dbReference>
<feature type="compositionally biased region" description="Basic and acidic residues" evidence="6">
    <location>
        <begin position="393"/>
        <end position="405"/>
    </location>
</feature>
<comment type="cofactor">
    <cofactor evidence="2">
        <name>Mg(2+)</name>
        <dbReference type="ChEBI" id="CHEBI:18420"/>
    </cofactor>
</comment>
<dbReference type="Pfam" id="PF08235">
    <property type="entry name" value="LNS2"/>
    <property type="match status" value="1"/>
</dbReference>
<dbReference type="Pfam" id="PF16876">
    <property type="entry name" value="Lipin_mid"/>
    <property type="match status" value="1"/>
</dbReference>
<evidence type="ECO:0000256" key="5">
    <source>
        <dbReference type="ARBA" id="ARBA00022801"/>
    </source>
</evidence>
<evidence type="ECO:0000256" key="2">
    <source>
        <dbReference type="ARBA" id="ARBA00001946"/>
    </source>
</evidence>
<evidence type="ECO:0000259" key="7">
    <source>
        <dbReference type="SMART" id="SM00775"/>
    </source>
</evidence>
<keyword evidence="5" id="KW-0378">Hydrolase</keyword>
<dbReference type="GeneTree" id="ENSGT00940000157219"/>
<keyword evidence="9" id="KW-1185">Reference proteome</keyword>
<feature type="region of interest" description="Disordered" evidence="6">
    <location>
        <begin position="107"/>
        <end position="138"/>
    </location>
</feature>
<feature type="region of interest" description="Disordered" evidence="6">
    <location>
        <begin position="393"/>
        <end position="412"/>
    </location>
</feature>
<dbReference type="InterPro" id="IPR036412">
    <property type="entry name" value="HAD-like_sf"/>
</dbReference>
<dbReference type="GO" id="GO:0005741">
    <property type="term" value="C:mitochondrial outer membrane"/>
    <property type="evidence" value="ECO:0007669"/>
    <property type="project" value="TreeGrafter"/>
</dbReference>
<dbReference type="PANTHER" id="PTHR12181:SF10">
    <property type="entry name" value="PHOSPHATIDATE PHOSPHATASE LPIN1"/>
    <property type="match status" value="1"/>
</dbReference>
<proteinExistence type="inferred from homology"/>
<dbReference type="GO" id="GO:0045944">
    <property type="term" value="P:positive regulation of transcription by RNA polymerase II"/>
    <property type="evidence" value="ECO:0007669"/>
    <property type="project" value="TreeGrafter"/>
</dbReference>
<feature type="region of interest" description="Disordered" evidence="6">
    <location>
        <begin position="180"/>
        <end position="207"/>
    </location>
</feature>
<dbReference type="GO" id="GO:0005634">
    <property type="term" value="C:nucleus"/>
    <property type="evidence" value="ECO:0007669"/>
    <property type="project" value="TreeGrafter"/>
</dbReference>
<gene>
    <name evidence="8" type="primary">LPIN1</name>
</gene>
<evidence type="ECO:0000256" key="3">
    <source>
        <dbReference type="ARBA" id="ARBA00005476"/>
    </source>
</evidence>
<comment type="similarity">
    <text evidence="3">Belongs to the lipin family.</text>
</comment>
<dbReference type="Pfam" id="PF04571">
    <property type="entry name" value="Lipin_N"/>
    <property type="match status" value="1"/>
</dbReference>
<name>A0AAX7UMR9_ASTCA</name>
<dbReference type="GO" id="GO:0032869">
    <property type="term" value="P:cellular response to insulin stimulus"/>
    <property type="evidence" value="ECO:0007669"/>
    <property type="project" value="TreeGrafter"/>
</dbReference>
<dbReference type="GO" id="GO:0008195">
    <property type="term" value="F:phosphatidate phosphatase activity"/>
    <property type="evidence" value="ECO:0007669"/>
    <property type="project" value="UniProtKB-EC"/>
</dbReference>
<comment type="catalytic activity">
    <reaction evidence="1">
        <text>a 1,2-diacyl-sn-glycero-3-phosphate + H2O = a 1,2-diacyl-sn-glycerol + phosphate</text>
        <dbReference type="Rhea" id="RHEA:27429"/>
        <dbReference type="ChEBI" id="CHEBI:15377"/>
        <dbReference type="ChEBI" id="CHEBI:17815"/>
        <dbReference type="ChEBI" id="CHEBI:43474"/>
        <dbReference type="ChEBI" id="CHEBI:58608"/>
        <dbReference type="EC" id="3.1.3.4"/>
    </reaction>
    <physiologicalReaction direction="left-to-right" evidence="1">
        <dbReference type="Rhea" id="RHEA:27430"/>
    </physiologicalReaction>
</comment>
<evidence type="ECO:0000313" key="9">
    <source>
        <dbReference type="Proteomes" id="UP000265100"/>
    </source>
</evidence>
<dbReference type="Ensembl" id="ENSACLT00000048026.1">
    <property type="protein sequence ID" value="ENSACLP00000071293.1"/>
    <property type="gene ID" value="ENSACLG00000012005.2"/>
</dbReference>
<evidence type="ECO:0000313" key="8">
    <source>
        <dbReference type="Ensembl" id="ENSACLP00000071293.1"/>
    </source>
</evidence>
<accession>A0AAX7UMR9</accession>
<reference evidence="8" key="4">
    <citation type="submission" date="2025-09" db="UniProtKB">
        <authorList>
            <consortium name="Ensembl"/>
        </authorList>
    </citation>
    <scope>IDENTIFICATION</scope>
</reference>
<dbReference type="EC" id="3.1.3.4" evidence="4"/>
<dbReference type="GO" id="GO:0009062">
    <property type="term" value="P:fatty acid catabolic process"/>
    <property type="evidence" value="ECO:0007669"/>
    <property type="project" value="TreeGrafter"/>
</dbReference>
<dbReference type="InterPro" id="IPR026058">
    <property type="entry name" value="LIPIN"/>
</dbReference>